<dbReference type="Proteomes" id="UP001412067">
    <property type="component" value="Unassembled WGS sequence"/>
</dbReference>
<protein>
    <recommendedName>
        <fullName evidence="4">ATP synthase F0 subunit 8</fullName>
    </recommendedName>
</protein>
<feature type="transmembrane region" description="Helical" evidence="1">
    <location>
        <begin position="12"/>
        <end position="35"/>
    </location>
</feature>
<evidence type="ECO:0000256" key="1">
    <source>
        <dbReference type="SAM" id="Phobius"/>
    </source>
</evidence>
<keyword evidence="1" id="KW-0472">Membrane</keyword>
<keyword evidence="1" id="KW-1133">Transmembrane helix</keyword>
<keyword evidence="3" id="KW-1185">Reference proteome</keyword>
<accession>A0ABR2LJA3</accession>
<gene>
    <name evidence="2" type="ORF">KSP40_PGU019103</name>
</gene>
<evidence type="ECO:0008006" key="4">
    <source>
        <dbReference type="Google" id="ProtNLM"/>
    </source>
</evidence>
<name>A0ABR2LJA3_9ASPA</name>
<evidence type="ECO:0000313" key="2">
    <source>
        <dbReference type="EMBL" id="KAK8942174.1"/>
    </source>
</evidence>
<dbReference type="EMBL" id="JBBWWR010000019">
    <property type="protein sequence ID" value="KAK8942174.1"/>
    <property type="molecule type" value="Genomic_DNA"/>
</dbReference>
<keyword evidence="1" id="KW-0812">Transmembrane</keyword>
<reference evidence="2 3" key="1">
    <citation type="journal article" date="2022" name="Nat. Plants">
        <title>Genomes of leafy and leafless Platanthera orchids illuminate the evolution of mycoheterotrophy.</title>
        <authorList>
            <person name="Li M.H."/>
            <person name="Liu K.W."/>
            <person name="Li Z."/>
            <person name="Lu H.C."/>
            <person name="Ye Q.L."/>
            <person name="Zhang D."/>
            <person name="Wang J.Y."/>
            <person name="Li Y.F."/>
            <person name="Zhong Z.M."/>
            <person name="Liu X."/>
            <person name="Yu X."/>
            <person name="Liu D.K."/>
            <person name="Tu X.D."/>
            <person name="Liu B."/>
            <person name="Hao Y."/>
            <person name="Liao X.Y."/>
            <person name="Jiang Y.T."/>
            <person name="Sun W.H."/>
            <person name="Chen J."/>
            <person name="Chen Y.Q."/>
            <person name="Ai Y."/>
            <person name="Zhai J.W."/>
            <person name="Wu S.S."/>
            <person name="Zhou Z."/>
            <person name="Hsiao Y.Y."/>
            <person name="Wu W.L."/>
            <person name="Chen Y.Y."/>
            <person name="Lin Y.F."/>
            <person name="Hsu J.L."/>
            <person name="Li C.Y."/>
            <person name="Wang Z.W."/>
            <person name="Zhao X."/>
            <person name="Zhong W.Y."/>
            <person name="Ma X.K."/>
            <person name="Ma L."/>
            <person name="Huang J."/>
            <person name="Chen G.Z."/>
            <person name="Huang M.Z."/>
            <person name="Huang L."/>
            <person name="Peng D.H."/>
            <person name="Luo Y.B."/>
            <person name="Zou S.Q."/>
            <person name="Chen S.P."/>
            <person name="Lan S."/>
            <person name="Tsai W.C."/>
            <person name="Van de Peer Y."/>
            <person name="Liu Z.J."/>
        </authorList>
    </citation>
    <scope>NUCLEOTIDE SEQUENCE [LARGE SCALE GENOMIC DNA]</scope>
    <source>
        <strain evidence="2">Lor288</strain>
    </source>
</reference>
<organism evidence="2 3">
    <name type="scientific">Platanthera guangdongensis</name>
    <dbReference type="NCBI Taxonomy" id="2320717"/>
    <lineage>
        <taxon>Eukaryota</taxon>
        <taxon>Viridiplantae</taxon>
        <taxon>Streptophyta</taxon>
        <taxon>Embryophyta</taxon>
        <taxon>Tracheophyta</taxon>
        <taxon>Spermatophyta</taxon>
        <taxon>Magnoliopsida</taxon>
        <taxon>Liliopsida</taxon>
        <taxon>Asparagales</taxon>
        <taxon>Orchidaceae</taxon>
        <taxon>Orchidoideae</taxon>
        <taxon>Orchideae</taxon>
        <taxon>Orchidinae</taxon>
        <taxon>Platanthera</taxon>
    </lineage>
</organism>
<evidence type="ECO:0000313" key="3">
    <source>
        <dbReference type="Proteomes" id="UP001412067"/>
    </source>
</evidence>
<comment type="caution">
    <text evidence="2">The sequence shown here is derived from an EMBL/GenBank/DDBJ whole genome shotgun (WGS) entry which is preliminary data.</text>
</comment>
<proteinExistence type="predicted"/>
<sequence>MERHCLYGSHESCWLILMSLNGGLFLLIAIFMFLLCNASCDLFCELLDRHKSCSE</sequence>